<feature type="transmembrane region" description="Helical" evidence="6">
    <location>
        <begin position="48"/>
        <end position="70"/>
    </location>
</feature>
<name>A0ABU8B416_9BRAD</name>
<evidence type="ECO:0000256" key="5">
    <source>
        <dbReference type="ARBA" id="ARBA00023136"/>
    </source>
</evidence>
<feature type="transmembrane region" description="Helical" evidence="6">
    <location>
        <begin position="77"/>
        <end position="99"/>
    </location>
</feature>
<organism evidence="7 8">
    <name type="scientific">Bradyrhizobium algeriense</name>
    <dbReference type="NCBI Taxonomy" id="634784"/>
    <lineage>
        <taxon>Bacteria</taxon>
        <taxon>Pseudomonadati</taxon>
        <taxon>Pseudomonadota</taxon>
        <taxon>Alphaproteobacteria</taxon>
        <taxon>Hyphomicrobiales</taxon>
        <taxon>Nitrobacteraceae</taxon>
        <taxon>Bradyrhizobium</taxon>
    </lineage>
</organism>
<proteinExistence type="inferred from homology"/>
<keyword evidence="3 6" id="KW-0812">Transmembrane</keyword>
<dbReference type="Proteomes" id="UP001364224">
    <property type="component" value="Unassembled WGS sequence"/>
</dbReference>
<dbReference type="Pfam" id="PF01594">
    <property type="entry name" value="AI-2E_transport"/>
    <property type="match status" value="1"/>
</dbReference>
<keyword evidence="5 6" id="KW-0472">Membrane</keyword>
<evidence type="ECO:0000313" key="7">
    <source>
        <dbReference type="EMBL" id="MEH2553277.1"/>
    </source>
</evidence>
<feature type="transmembrane region" description="Helical" evidence="6">
    <location>
        <begin position="105"/>
        <end position="124"/>
    </location>
</feature>
<accession>A0ABU8B416</accession>
<reference evidence="7 8" key="1">
    <citation type="submission" date="2024-02" db="EMBL/GenBank/DDBJ databases">
        <title>Adaptive strategies in a cosmopolitan and abundant soil bacterium.</title>
        <authorList>
            <person name="Carini P."/>
        </authorList>
    </citation>
    <scope>NUCLEOTIDE SEQUENCE [LARGE SCALE GENOMIC DNA]</scope>
    <source>
        <strain evidence="7 8">AZCC 1608</strain>
    </source>
</reference>
<dbReference type="InterPro" id="IPR002549">
    <property type="entry name" value="AI-2E-like"/>
</dbReference>
<dbReference type="PANTHER" id="PTHR21716:SF64">
    <property type="entry name" value="AI-2 TRANSPORT PROTEIN TQSA"/>
    <property type="match status" value="1"/>
</dbReference>
<gene>
    <name evidence="7" type="ORF">V1286_000806</name>
</gene>
<evidence type="ECO:0000313" key="8">
    <source>
        <dbReference type="Proteomes" id="UP001364224"/>
    </source>
</evidence>
<comment type="caution">
    <text evidence="7">The sequence shown here is derived from an EMBL/GenBank/DDBJ whole genome shotgun (WGS) entry which is preliminary data.</text>
</comment>
<evidence type="ECO:0000256" key="2">
    <source>
        <dbReference type="ARBA" id="ARBA00009773"/>
    </source>
</evidence>
<evidence type="ECO:0000256" key="1">
    <source>
        <dbReference type="ARBA" id="ARBA00004141"/>
    </source>
</evidence>
<keyword evidence="4 6" id="KW-1133">Transmembrane helix</keyword>
<dbReference type="PANTHER" id="PTHR21716">
    <property type="entry name" value="TRANSMEMBRANE PROTEIN"/>
    <property type="match status" value="1"/>
</dbReference>
<dbReference type="EMBL" id="JAZHRV010000001">
    <property type="protein sequence ID" value="MEH2553277.1"/>
    <property type="molecule type" value="Genomic_DNA"/>
</dbReference>
<sequence>MLFVVFVFVMLGLLEIDIIQRNLASEGGATGTRLVSTCREIAHKIRKYMAVRTLMSLLTGLAVWAFTALIGLELAPAWGVITFALNYIPFIGPLVAALLPTVFSLVQYGSFRTAATVFIGMNLIQFFSGSYIEPRFAGATLAISPFAILLAVFFWGFMWGLAGAFIGMQLTIAAFTICEQSPSTRWIAQILSGRRVTG</sequence>
<comment type="similarity">
    <text evidence="2">Belongs to the autoinducer-2 exporter (AI-2E) (TC 2.A.86) family.</text>
</comment>
<protein>
    <submittedName>
        <fullName evidence="7">PurR-regulated permease PerM</fullName>
    </submittedName>
</protein>
<evidence type="ECO:0000256" key="4">
    <source>
        <dbReference type="ARBA" id="ARBA00022989"/>
    </source>
</evidence>
<keyword evidence="8" id="KW-1185">Reference proteome</keyword>
<comment type="subcellular location">
    <subcellularLocation>
        <location evidence="1">Membrane</location>
        <topology evidence="1">Multi-pass membrane protein</topology>
    </subcellularLocation>
</comment>
<evidence type="ECO:0000256" key="3">
    <source>
        <dbReference type="ARBA" id="ARBA00022692"/>
    </source>
</evidence>
<dbReference type="RefSeq" id="WP_334477720.1">
    <property type="nucleotide sequence ID" value="NZ_JAZHRV010000001.1"/>
</dbReference>
<evidence type="ECO:0000256" key="6">
    <source>
        <dbReference type="SAM" id="Phobius"/>
    </source>
</evidence>